<gene>
    <name evidence="6" type="ORF">S06H3_46739</name>
</gene>
<dbReference type="GO" id="GO:0000287">
    <property type="term" value="F:magnesium ion binding"/>
    <property type="evidence" value="ECO:0007669"/>
    <property type="project" value="InterPro"/>
</dbReference>
<evidence type="ECO:0000256" key="3">
    <source>
        <dbReference type="ARBA" id="ARBA00023052"/>
    </source>
</evidence>
<dbReference type="Pfam" id="PF00205">
    <property type="entry name" value="TPP_enzyme_M"/>
    <property type="match status" value="1"/>
</dbReference>
<dbReference type="AlphaFoldDB" id="X1NI83"/>
<proteinExistence type="inferred from homology"/>
<feature type="domain" description="Thiamine pyrophosphate enzyme TPP-binding" evidence="5">
    <location>
        <begin position="106"/>
        <end position="253"/>
    </location>
</feature>
<dbReference type="GO" id="GO:0003984">
    <property type="term" value="F:acetolactate synthase activity"/>
    <property type="evidence" value="ECO:0007669"/>
    <property type="project" value="TreeGrafter"/>
</dbReference>
<dbReference type="InterPro" id="IPR029061">
    <property type="entry name" value="THDP-binding"/>
</dbReference>
<dbReference type="InterPro" id="IPR045229">
    <property type="entry name" value="TPP_enz"/>
</dbReference>
<dbReference type="InterPro" id="IPR000399">
    <property type="entry name" value="TPP-bd_CS"/>
</dbReference>
<dbReference type="InterPro" id="IPR039368">
    <property type="entry name" value="AHAS_TPP"/>
</dbReference>
<comment type="cofactor">
    <cofactor evidence="1">
        <name>thiamine diphosphate</name>
        <dbReference type="ChEBI" id="CHEBI:58937"/>
    </cofactor>
</comment>
<comment type="similarity">
    <text evidence="2">Belongs to the TPP enzyme family.</text>
</comment>
<dbReference type="CDD" id="cd02015">
    <property type="entry name" value="TPP_AHAS"/>
    <property type="match status" value="1"/>
</dbReference>
<accession>X1NI83</accession>
<feature type="non-terminal residue" evidence="6">
    <location>
        <position position="1"/>
    </location>
</feature>
<dbReference type="SUPFAM" id="SSF52518">
    <property type="entry name" value="Thiamin diphosphate-binding fold (THDP-binding)"/>
    <property type="match status" value="1"/>
</dbReference>
<comment type="caution">
    <text evidence="6">The sequence shown here is derived from an EMBL/GenBank/DDBJ whole genome shotgun (WGS) entry which is preliminary data.</text>
</comment>
<dbReference type="Pfam" id="PF02775">
    <property type="entry name" value="TPP_enzyme_C"/>
    <property type="match status" value="1"/>
</dbReference>
<dbReference type="GO" id="GO:0005948">
    <property type="term" value="C:acetolactate synthase complex"/>
    <property type="evidence" value="ECO:0007669"/>
    <property type="project" value="TreeGrafter"/>
</dbReference>
<evidence type="ECO:0000256" key="2">
    <source>
        <dbReference type="ARBA" id="ARBA00007812"/>
    </source>
</evidence>
<dbReference type="InterPro" id="IPR029035">
    <property type="entry name" value="DHS-like_NAD/FAD-binding_dom"/>
</dbReference>
<dbReference type="Gene3D" id="3.40.50.970">
    <property type="match status" value="1"/>
</dbReference>
<dbReference type="GO" id="GO:0009097">
    <property type="term" value="P:isoleucine biosynthetic process"/>
    <property type="evidence" value="ECO:0007669"/>
    <property type="project" value="TreeGrafter"/>
</dbReference>
<organism evidence="6">
    <name type="scientific">marine sediment metagenome</name>
    <dbReference type="NCBI Taxonomy" id="412755"/>
    <lineage>
        <taxon>unclassified sequences</taxon>
        <taxon>metagenomes</taxon>
        <taxon>ecological metagenomes</taxon>
    </lineage>
</organism>
<evidence type="ECO:0000256" key="1">
    <source>
        <dbReference type="ARBA" id="ARBA00001964"/>
    </source>
</evidence>
<dbReference type="FunFam" id="3.40.50.970:FF:000016">
    <property type="entry name" value="Acetolactate synthase"/>
    <property type="match status" value="1"/>
</dbReference>
<dbReference type="PANTHER" id="PTHR18968">
    <property type="entry name" value="THIAMINE PYROPHOSPHATE ENZYMES"/>
    <property type="match status" value="1"/>
</dbReference>
<dbReference type="GO" id="GO:0030976">
    <property type="term" value="F:thiamine pyrophosphate binding"/>
    <property type="evidence" value="ECO:0007669"/>
    <property type="project" value="InterPro"/>
</dbReference>
<evidence type="ECO:0000259" key="5">
    <source>
        <dbReference type="Pfam" id="PF02775"/>
    </source>
</evidence>
<evidence type="ECO:0000313" key="6">
    <source>
        <dbReference type="EMBL" id="GAI43328.1"/>
    </source>
</evidence>
<reference evidence="6" key="1">
    <citation type="journal article" date="2014" name="Front. Microbiol.">
        <title>High frequency of phylogenetically diverse reductive dehalogenase-homologous genes in deep subseafloor sedimentary metagenomes.</title>
        <authorList>
            <person name="Kawai M."/>
            <person name="Futagami T."/>
            <person name="Toyoda A."/>
            <person name="Takaki Y."/>
            <person name="Nishi S."/>
            <person name="Hori S."/>
            <person name="Arai W."/>
            <person name="Tsubouchi T."/>
            <person name="Morono Y."/>
            <person name="Uchiyama I."/>
            <person name="Ito T."/>
            <person name="Fujiyama A."/>
            <person name="Inagaki F."/>
            <person name="Takami H."/>
        </authorList>
    </citation>
    <scope>NUCLEOTIDE SEQUENCE</scope>
    <source>
        <strain evidence="6">Expedition CK06-06</strain>
    </source>
</reference>
<evidence type="ECO:0008006" key="7">
    <source>
        <dbReference type="Google" id="ProtNLM"/>
    </source>
</evidence>
<dbReference type="GO" id="GO:0009099">
    <property type="term" value="P:L-valine biosynthetic process"/>
    <property type="evidence" value="ECO:0007669"/>
    <property type="project" value="TreeGrafter"/>
</dbReference>
<feature type="non-terminal residue" evidence="6">
    <location>
        <position position="258"/>
    </location>
</feature>
<dbReference type="EMBL" id="BARV01029296">
    <property type="protein sequence ID" value="GAI43328.1"/>
    <property type="molecule type" value="Genomic_DNA"/>
</dbReference>
<keyword evidence="3" id="KW-0786">Thiamine pyrophosphate</keyword>
<dbReference type="PROSITE" id="PS00187">
    <property type="entry name" value="TPP_ENZYMES"/>
    <property type="match status" value="1"/>
</dbReference>
<feature type="domain" description="Thiamine pyrophosphate enzyme central" evidence="4">
    <location>
        <begin position="1"/>
        <end position="50"/>
    </location>
</feature>
<sequence>RFDDRITGKLDEFGSKAKIIHIDIDPAEVGKNILVDIPIVGDIKNILKKLNEYVHKKKETEWLKTVEDFKRKYPLKYNNNEELKPQYIMEIINKIAKDNTIIVTSVGQHQMWAALYYQYTEPRTFISSGGLGTMGYGFPAALGAKMGCPEKKVICISGDGSFQMNQQEIATAVNNNLAVTMIIMNNGYLGMVRQWQELFFNKRYAETTLNGNPDFIKLVEAYGGTGIRVNKKQELYPALEKALSLDKFVLIDCLIPKE</sequence>
<dbReference type="InterPro" id="IPR011766">
    <property type="entry name" value="TPP_enzyme_TPP-bd"/>
</dbReference>
<dbReference type="Gene3D" id="3.40.50.1220">
    <property type="entry name" value="TPP-binding domain"/>
    <property type="match status" value="1"/>
</dbReference>
<dbReference type="GO" id="GO:0050660">
    <property type="term" value="F:flavin adenine dinucleotide binding"/>
    <property type="evidence" value="ECO:0007669"/>
    <property type="project" value="TreeGrafter"/>
</dbReference>
<dbReference type="InterPro" id="IPR012000">
    <property type="entry name" value="Thiamin_PyroP_enz_cen_dom"/>
</dbReference>
<protein>
    <recommendedName>
        <fullName evidence="7">Thiamine pyrophosphate enzyme TPP-binding domain-containing protein</fullName>
    </recommendedName>
</protein>
<evidence type="ECO:0000259" key="4">
    <source>
        <dbReference type="Pfam" id="PF00205"/>
    </source>
</evidence>
<name>X1NI83_9ZZZZ</name>
<dbReference type="SUPFAM" id="SSF52467">
    <property type="entry name" value="DHS-like NAD/FAD-binding domain"/>
    <property type="match status" value="1"/>
</dbReference>
<dbReference type="PANTHER" id="PTHR18968:SF13">
    <property type="entry name" value="ACETOLACTATE SYNTHASE CATALYTIC SUBUNIT, MITOCHONDRIAL"/>
    <property type="match status" value="1"/>
</dbReference>